<gene>
    <name evidence="3" type="ORF">SAMN02910418_02268</name>
</gene>
<evidence type="ECO:0000313" key="4">
    <source>
        <dbReference type="Proteomes" id="UP000199288"/>
    </source>
</evidence>
<evidence type="ECO:0000256" key="1">
    <source>
        <dbReference type="SAM" id="Phobius"/>
    </source>
</evidence>
<dbReference type="AlphaFoldDB" id="A0A1H4DJX1"/>
<keyword evidence="1" id="KW-0812">Transmembrane</keyword>
<reference evidence="4" key="1">
    <citation type="submission" date="2016-10" db="EMBL/GenBank/DDBJ databases">
        <authorList>
            <person name="Varghese N."/>
            <person name="Submissions S."/>
        </authorList>
    </citation>
    <scope>NUCLEOTIDE SEQUENCE [LARGE SCALE GENOMIC DNA]</scope>
    <source>
        <strain evidence="4">KPR-1</strain>
    </source>
</reference>
<dbReference type="InterPro" id="IPR002881">
    <property type="entry name" value="DUF58"/>
</dbReference>
<protein>
    <recommendedName>
        <fullName evidence="2">DUF58 domain-containing protein</fullName>
    </recommendedName>
</protein>
<dbReference type="PANTHER" id="PTHR33608:SF14">
    <property type="entry name" value="POSSIBLE CONSERVED SECRETED PROTEIN"/>
    <property type="match status" value="1"/>
</dbReference>
<dbReference type="OrthoDB" id="9776116at2"/>
<feature type="transmembrane region" description="Helical" evidence="1">
    <location>
        <begin position="12"/>
        <end position="32"/>
    </location>
</feature>
<keyword evidence="1" id="KW-0472">Membrane</keyword>
<keyword evidence="1" id="KW-1133">Transmembrane helix</keyword>
<evidence type="ECO:0000259" key="2">
    <source>
        <dbReference type="Pfam" id="PF01882"/>
    </source>
</evidence>
<proteinExistence type="predicted"/>
<dbReference type="Proteomes" id="UP000199288">
    <property type="component" value="Unassembled WGS sequence"/>
</dbReference>
<keyword evidence="4" id="KW-1185">Reference proteome</keyword>
<evidence type="ECO:0000313" key="3">
    <source>
        <dbReference type="EMBL" id="SEA72877.1"/>
    </source>
</evidence>
<dbReference type="Pfam" id="PF01882">
    <property type="entry name" value="DUF58"/>
    <property type="match status" value="1"/>
</dbReference>
<dbReference type="PANTHER" id="PTHR33608">
    <property type="entry name" value="BLL2464 PROTEIN"/>
    <property type="match status" value="1"/>
</dbReference>
<accession>A0A1H4DJX1</accession>
<name>A0A1H4DJX1_9ACTO</name>
<feature type="domain" description="DUF58" evidence="2">
    <location>
        <begin position="200"/>
        <end position="366"/>
    </location>
</feature>
<organism evidence="3 4">
    <name type="scientific">Bowdeniella nasicola</name>
    <dbReference type="NCBI Taxonomy" id="208480"/>
    <lineage>
        <taxon>Bacteria</taxon>
        <taxon>Bacillati</taxon>
        <taxon>Actinomycetota</taxon>
        <taxon>Actinomycetes</taxon>
        <taxon>Actinomycetales</taxon>
        <taxon>Actinomycetaceae</taxon>
        <taxon>Bowdeniella</taxon>
    </lineage>
</organism>
<dbReference type="EMBL" id="FNQV01000017">
    <property type="protein sequence ID" value="SEA72877.1"/>
    <property type="molecule type" value="Genomic_DNA"/>
</dbReference>
<sequence>MLGEDRTRTLKPTLLHIGGLFTAAVLATISLITARPELAVLAGLCAFDGLRRSASSIVVNRVRPHLDNDGVLTGSVECAGTGPVPDALSIRASGVSGIPDAVVVAAHAYEGETWGRKLDALDSCGRSGPLDLMRTEVRAQTSRGALGPIQLLPMRIYAPPQTSVLPVLPRPRRLVGAWGPREDRRAGSGTRFFDVAPLGRGDRLSRISWRSTARHATGADIDQIFIARNHAGSESIVMIALDPRDDVGRNVDAWAGGSKRSPTAITSLDVARNAAVSLAQAHLAEGDRVGLVDLSNPGHGLPPGTGRRTAERISRYVTTARPPHRATRQVRAPRIAPTASIWLISTLLDDVPVDFALHWAHTGHDIRIIDVLPEGLVSHDKAVSTALELELAERQLRIRALRETGIDVLSWRQIDEPDLAAFLQARNRGARR</sequence>
<dbReference type="RefSeq" id="WP_092565968.1">
    <property type="nucleotide sequence ID" value="NZ_FNQV01000017.1"/>
</dbReference>